<evidence type="ECO:0000256" key="1">
    <source>
        <dbReference type="SAM" id="Phobius"/>
    </source>
</evidence>
<organism evidence="2">
    <name type="scientific">marine sediment metagenome</name>
    <dbReference type="NCBI Taxonomy" id="412755"/>
    <lineage>
        <taxon>unclassified sequences</taxon>
        <taxon>metagenomes</taxon>
        <taxon>ecological metagenomes</taxon>
    </lineage>
</organism>
<sequence>MSKSSLLDKYYKSPLLYDLIIIVLVILSIIYLTENDIFDLYFDCESKEIAGIGITISGFILTILTILLTLKSNSIESKRKKGESNSFKIFLASPLYSKSVIILKNGVLTLLIVSFITLGFSIFFERYYCEYGVYANIVCIIFILLVFLRSFYILNLIFKMQNIENDN</sequence>
<dbReference type="EMBL" id="LAZR01003775">
    <property type="protein sequence ID" value="KKN14861.1"/>
    <property type="molecule type" value="Genomic_DNA"/>
</dbReference>
<feature type="transmembrane region" description="Helical" evidence="1">
    <location>
        <begin position="134"/>
        <end position="158"/>
    </location>
</feature>
<keyword evidence="1" id="KW-1133">Transmembrane helix</keyword>
<keyword evidence="1" id="KW-0812">Transmembrane</keyword>
<comment type="caution">
    <text evidence="2">The sequence shown here is derived from an EMBL/GenBank/DDBJ whole genome shotgun (WGS) entry which is preliminary data.</text>
</comment>
<keyword evidence="1" id="KW-0472">Membrane</keyword>
<evidence type="ECO:0000313" key="2">
    <source>
        <dbReference type="EMBL" id="KKN14861.1"/>
    </source>
</evidence>
<proteinExistence type="predicted"/>
<feature type="transmembrane region" description="Helical" evidence="1">
    <location>
        <begin position="107"/>
        <end position="128"/>
    </location>
</feature>
<name>A0A0F9QP10_9ZZZZ</name>
<accession>A0A0F9QP10</accession>
<gene>
    <name evidence="2" type="ORF">LCGC14_0991850</name>
</gene>
<dbReference type="AlphaFoldDB" id="A0A0F9QP10"/>
<reference evidence="2" key="1">
    <citation type="journal article" date="2015" name="Nature">
        <title>Complex archaea that bridge the gap between prokaryotes and eukaryotes.</title>
        <authorList>
            <person name="Spang A."/>
            <person name="Saw J.H."/>
            <person name="Jorgensen S.L."/>
            <person name="Zaremba-Niedzwiedzka K."/>
            <person name="Martijn J."/>
            <person name="Lind A.E."/>
            <person name="van Eijk R."/>
            <person name="Schleper C."/>
            <person name="Guy L."/>
            <person name="Ettema T.J."/>
        </authorList>
    </citation>
    <scope>NUCLEOTIDE SEQUENCE</scope>
</reference>
<feature type="transmembrane region" description="Helical" evidence="1">
    <location>
        <begin position="49"/>
        <end position="70"/>
    </location>
</feature>
<feature type="transmembrane region" description="Helical" evidence="1">
    <location>
        <begin position="15"/>
        <end position="33"/>
    </location>
</feature>
<protein>
    <submittedName>
        <fullName evidence="2">Uncharacterized protein</fullName>
    </submittedName>
</protein>